<name>E8V6T8_TERSS</name>
<dbReference type="InterPro" id="IPR007686">
    <property type="entry name" value="YutG/PgpA"/>
</dbReference>
<dbReference type="RefSeq" id="WP_013569621.1">
    <property type="nucleotide sequence ID" value="NC_014963.1"/>
</dbReference>
<dbReference type="Proteomes" id="UP000006844">
    <property type="component" value="Chromosome"/>
</dbReference>
<sequence>MIDPAIEEMTHSTVGLGGVHRTRWAWLVGTFFGAGLLKPGPGTYGSIAATLIWYAVARSVHPLHLVAITLVMALAATLIGIPAATRVAVESGRKDPQIVVIDEVAGQWLALALMPPRWEYALLGLLLFRLFDITKPPPVRQLERLPQGTGIVVDDLAAGAYALIVATIVLHFTGR</sequence>
<evidence type="ECO:0000256" key="1">
    <source>
        <dbReference type="SAM" id="Phobius"/>
    </source>
</evidence>
<dbReference type="PANTHER" id="PTHR36305">
    <property type="entry name" value="PHOSPHATIDYLGLYCEROPHOSPHATASE A"/>
    <property type="match status" value="1"/>
</dbReference>
<feature type="transmembrane region" description="Helical" evidence="1">
    <location>
        <begin position="24"/>
        <end position="56"/>
    </location>
</feature>
<dbReference type="SUPFAM" id="SSF101307">
    <property type="entry name" value="YutG-like"/>
    <property type="match status" value="1"/>
</dbReference>
<feature type="transmembrane region" description="Helical" evidence="1">
    <location>
        <begin position="152"/>
        <end position="172"/>
    </location>
</feature>
<accession>E8V6T8</accession>
<keyword evidence="1" id="KW-0472">Membrane</keyword>
<dbReference type="InterPro" id="IPR036681">
    <property type="entry name" value="PgpA-like_sf"/>
</dbReference>
<feature type="domain" description="YutG/PgpA" evidence="2">
    <location>
        <begin position="28"/>
        <end position="169"/>
    </location>
</feature>
<dbReference type="KEGG" id="tsa:AciPR4_3132"/>
<proteinExistence type="predicted"/>
<dbReference type="EMBL" id="CP002467">
    <property type="protein sequence ID" value="ADV83890.1"/>
    <property type="molecule type" value="Genomic_DNA"/>
</dbReference>
<dbReference type="InterPro" id="IPR026037">
    <property type="entry name" value="PgpA"/>
</dbReference>
<keyword evidence="1" id="KW-1133">Transmembrane helix</keyword>
<feature type="transmembrane region" description="Helical" evidence="1">
    <location>
        <begin position="63"/>
        <end position="85"/>
    </location>
</feature>
<dbReference type="HOGENOM" id="CLU_103734_1_2_0"/>
<dbReference type="PANTHER" id="PTHR36305:SF1">
    <property type="entry name" value="PHOSPHATIDYLGLYCEROPHOSPHATASE A"/>
    <property type="match status" value="1"/>
</dbReference>
<dbReference type="STRING" id="401053.AciPR4_3132"/>
<evidence type="ECO:0000313" key="3">
    <source>
        <dbReference type="EMBL" id="ADV83890.1"/>
    </source>
</evidence>
<dbReference type="eggNOG" id="COG1267">
    <property type="taxonomic scope" value="Bacteria"/>
</dbReference>
<dbReference type="PIRSF" id="PIRSF006162">
    <property type="entry name" value="PgpA"/>
    <property type="match status" value="1"/>
</dbReference>
<organism evidence="3 4">
    <name type="scientific">Terriglobus saanensis (strain ATCC BAA-1853 / DSM 23119 / SP1PR4)</name>
    <dbReference type="NCBI Taxonomy" id="401053"/>
    <lineage>
        <taxon>Bacteria</taxon>
        <taxon>Pseudomonadati</taxon>
        <taxon>Acidobacteriota</taxon>
        <taxon>Terriglobia</taxon>
        <taxon>Terriglobales</taxon>
        <taxon>Acidobacteriaceae</taxon>
        <taxon>Terriglobus</taxon>
    </lineage>
</organism>
<dbReference type="AlphaFoldDB" id="E8V6T8"/>
<keyword evidence="1" id="KW-0812">Transmembrane</keyword>
<gene>
    <name evidence="3" type="ordered locus">AciPR4_3132</name>
</gene>
<reference evidence="3 4" key="1">
    <citation type="journal article" date="2012" name="Stand. Genomic Sci.">
        <title>Complete genome sequence of Terriglobus saanensis type strain SP1PR4(T), an Acidobacteria from tundra soil.</title>
        <authorList>
            <person name="Rawat S.R."/>
            <person name="Mannisto M.K."/>
            <person name="Starovoytov V."/>
            <person name="Goodwin L."/>
            <person name="Nolan M."/>
            <person name="Hauser L."/>
            <person name="Land M."/>
            <person name="Davenport K.W."/>
            <person name="Woyke T."/>
            <person name="Haggblom M.M."/>
        </authorList>
    </citation>
    <scope>NUCLEOTIDE SEQUENCE</scope>
    <source>
        <strain evidence="4">ATCC BAA-1853 / DSM 23119 / SP1PR4</strain>
    </source>
</reference>
<evidence type="ECO:0000259" key="2">
    <source>
        <dbReference type="Pfam" id="PF04608"/>
    </source>
</evidence>
<dbReference type="CDD" id="cd06971">
    <property type="entry name" value="PgpA"/>
    <property type="match status" value="1"/>
</dbReference>
<evidence type="ECO:0000313" key="4">
    <source>
        <dbReference type="Proteomes" id="UP000006844"/>
    </source>
</evidence>
<protein>
    <submittedName>
        <fullName evidence="3">Phosphatidylglycerophosphatase A</fullName>
    </submittedName>
</protein>
<keyword evidence="4" id="KW-1185">Reference proteome</keyword>
<dbReference type="GO" id="GO:0006629">
    <property type="term" value="P:lipid metabolic process"/>
    <property type="evidence" value="ECO:0007669"/>
    <property type="project" value="InterPro"/>
</dbReference>
<dbReference type="GO" id="GO:0008962">
    <property type="term" value="F:phosphatidylglycerophosphatase activity"/>
    <property type="evidence" value="ECO:0007669"/>
    <property type="project" value="InterPro"/>
</dbReference>
<dbReference type="Pfam" id="PF04608">
    <property type="entry name" value="PgpA"/>
    <property type="match status" value="1"/>
</dbReference>